<dbReference type="SUPFAM" id="SSF49452">
    <property type="entry name" value="Starch-binding domain-like"/>
    <property type="match status" value="1"/>
</dbReference>
<comment type="caution">
    <text evidence="2">The sequence shown here is derived from an EMBL/GenBank/DDBJ whole genome shotgun (WGS) entry which is preliminary data.</text>
</comment>
<evidence type="ECO:0000313" key="3">
    <source>
        <dbReference type="Proteomes" id="UP000538666"/>
    </source>
</evidence>
<feature type="region of interest" description="Disordered" evidence="1">
    <location>
        <begin position="123"/>
        <end position="149"/>
    </location>
</feature>
<dbReference type="Gene3D" id="2.60.40.1120">
    <property type="entry name" value="Carboxypeptidase-like, regulatory domain"/>
    <property type="match status" value="1"/>
</dbReference>
<protein>
    <recommendedName>
        <fullName evidence="4">Carboxypeptidase regulatory-like domain-containing protein</fullName>
    </recommendedName>
</protein>
<dbReference type="RefSeq" id="WP_156185898.1">
    <property type="nucleotide sequence ID" value="NZ_JACHEK010000004.1"/>
</dbReference>
<organism evidence="2 3">
    <name type="scientific">Silvibacterium bohemicum</name>
    <dbReference type="NCBI Taxonomy" id="1577686"/>
    <lineage>
        <taxon>Bacteria</taxon>
        <taxon>Pseudomonadati</taxon>
        <taxon>Acidobacteriota</taxon>
        <taxon>Terriglobia</taxon>
        <taxon>Terriglobales</taxon>
        <taxon>Acidobacteriaceae</taxon>
        <taxon>Silvibacterium</taxon>
    </lineage>
</organism>
<dbReference type="OrthoDB" id="129532at2"/>
<dbReference type="EMBL" id="JACHEK010000004">
    <property type="protein sequence ID" value="MBB6144205.1"/>
    <property type="molecule type" value="Genomic_DNA"/>
</dbReference>
<keyword evidence="3" id="KW-1185">Reference proteome</keyword>
<dbReference type="InterPro" id="IPR013784">
    <property type="entry name" value="Carb-bd-like_fold"/>
</dbReference>
<dbReference type="GO" id="GO:0030246">
    <property type="term" value="F:carbohydrate binding"/>
    <property type="evidence" value="ECO:0007669"/>
    <property type="project" value="InterPro"/>
</dbReference>
<evidence type="ECO:0008006" key="4">
    <source>
        <dbReference type="Google" id="ProtNLM"/>
    </source>
</evidence>
<sequence>MLLLFTVIGAPALFAQTAPTRGRKYVPPPDTAKITVVVTKETNGKPVENAAVIFHPMKDNKDEGNLELKTNEDGKAVIDVIPIGDTVRLQVIANGYQTFGDDYQITTDSKEIQVKLKRPARQYSIYEKHPDTQEGGADPAPAASKPPQQ</sequence>
<name>A0A841JUL8_9BACT</name>
<gene>
    <name evidence="2" type="ORF">HNQ77_002157</name>
</gene>
<reference evidence="2 3" key="1">
    <citation type="submission" date="2020-08" db="EMBL/GenBank/DDBJ databases">
        <title>Genomic Encyclopedia of Type Strains, Phase IV (KMG-IV): sequencing the most valuable type-strain genomes for metagenomic binning, comparative biology and taxonomic classification.</title>
        <authorList>
            <person name="Goeker M."/>
        </authorList>
    </citation>
    <scope>NUCLEOTIDE SEQUENCE [LARGE SCALE GENOMIC DNA]</scope>
    <source>
        <strain evidence="2 3">DSM 103733</strain>
    </source>
</reference>
<evidence type="ECO:0000313" key="2">
    <source>
        <dbReference type="EMBL" id="MBB6144205.1"/>
    </source>
</evidence>
<dbReference type="Proteomes" id="UP000538666">
    <property type="component" value="Unassembled WGS sequence"/>
</dbReference>
<accession>A0A841JUL8</accession>
<dbReference type="AlphaFoldDB" id="A0A841JUL8"/>
<evidence type="ECO:0000256" key="1">
    <source>
        <dbReference type="SAM" id="MobiDB-lite"/>
    </source>
</evidence>
<proteinExistence type="predicted"/>